<feature type="transmembrane region" description="Helical" evidence="1">
    <location>
        <begin position="140"/>
        <end position="164"/>
    </location>
</feature>
<comment type="caution">
    <text evidence="2">The sequence shown here is derived from an EMBL/GenBank/DDBJ whole genome shotgun (WGS) entry which is preliminary data.</text>
</comment>
<feature type="transmembrane region" description="Helical" evidence="1">
    <location>
        <begin position="66"/>
        <end position="88"/>
    </location>
</feature>
<evidence type="ECO:0008006" key="7">
    <source>
        <dbReference type="Google" id="ProtNLM"/>
    </source>
</evidence>
<accession>A0A813PHR0</accession>
<sequence>MSLVFLFIVLTDKTRHTAPMILVTNSCFAGFPFTLILFWMIIFTFYNDLQQTYNQDVFCNFRDHIAVYNVFCVYIIPINGIVFIYLKLIRYVRGMNKRVTLVNTLLRAKKELKMVFRIVILISIFFISVFMGAFTSPSKYHFRIALTFIEISLVFVMIALFKFTDPVRTSIMKRINRRLNIVVATMI</sequence>
<protein>
    <recommendedName>
        <fullName evidence="7">G-protein coupled receptors family 1 profile domain-containing protein</fullName>
    </recommendedName>
</protein>
<dbReference type="EMBL" id="CAJOAZ010003476">
    <property type="protein sequence ID" value="CAF4010103.1"/>
    <property type="molecule type" value="Genomic_DNA"/>
</dbReference>
<evidence type="ECO:0000313" key="3">
    <source>
        <dbReference type="EMBL" id="CAF1021528.1"/>
    </source>
</evidence>
<organism evidence="2 6">
    <name type="scientific">Adineta steineri</name>
    <dbReference type="NCBI Taxonomy" id="433720"/>
    <lineage>
        <taxon>Eukaryota</taxon>
        <taxon>Metazoa</taxon>
        <taxon>Spiralia</taxon>
        <taxon>Gnathifera</taxon>
        <taxon>Rotifera</taxon>
        <taxon>Eurotatoria</taxon>
        <taxon>Bdelloidea</taxon>
        <taxon>Adinetida</taxon>
        <taxon>Adinetidae</taxon>
        <taxon>Adineta</taxon>
    </lineage>
</organism>
<feature type="transmembrane region" description="Helical" evidence="1">
    <location>
        <begin position="114"/>
        <end position="134"/>
    </location>
</feature>
<dbReference type="EMBL" id="CAJOAY010007897">
    <property type="protein sequence ID" value="CAF4175715.1"/>
    <property type="molecule type" value="Genomic_DNA"/>
</dbReference>
<dbReference type="EMBL" id="CAJNOG010000012">
    <property type="protein sequence ID" value="CAF0750824.1"/>
    <property type="molecule type" value="Genomic_DNA"/>
</dbReference>
<keyword evidence="1" id="KW-0472">Membrane</keyword>
<feature type="transmembrane region" description="Helical" evidence="1">
    <location>
        <begin position="21"/>
        <end position="46"/>
    </location>
</feature>
<keyword evidence="1" id="KW-1133">Transmembrane helix</keyword>
<keyword evidence="1" id="KW-0812">Transmembrane</keyword>
<reference evidence="2" key="1">
    <citation type="submission" date="2021-02" db="EMBL/GenBank/DDBJ databases">
        <authorList>
            <person name="Nowell W R."/>
        </authorList>
    </citation>
    <scope>NUCLEOTIDE SEQUENCE</scope>
</reference>
<evidence type="ECO:0000313" key="4">
    <source>
        <dbReference type="EMBL" id="CAF4010103.1"/>
    </source>
</evidence>
<evidence type="ECO:0000313" key="2">
    <source>
        <dbReference type="EMBL" id="CAF0750824.1"/>
    </source>
</evidence>
<dbReference type="AlphaFoldDB" id="A0A813PHR0"/>
<dbReference type="Proteomes" id="UP000663844">
    <property type="component" value="Unassembled WGS sequence"/>
</dbReference>
<dbReference type="Proteomes" id="UP000663845">
    <property type="component" value="Unassembled WGS sequence"/>
</dbReference>
<name>A0A813PHR0_9BILA</name>
<evidence type="ECO:0000313" key="5">
    <source>
        <dbReference type="EMBL" id="CAF4175715.1"/>
    </source>
</evidence>
<dbReference type="EMBL" id="CAJNON010000138">
    <property type="protein sequence ID" value="CAF1021528.1"/>
    <property type="molecule type" value="Genomic_DNA"/>
</dbReference>
<evidence type="ECO:0000313" key="6">
    <source>
        <dbReference type="Proteomes" id="UP000663845"/>
    </source>
</evidence>
<dbReference type="Proteomes" id="UP000663881">
    <property type="component" value="Unassembled WGS sequence"/>
</dbReference>
<proteinExistence type="predicted"/>
<evidence type="ECO:0000256" key="1">
    <source>
        <dbReference type="SAM" id="Phobius"/>
    </source>
</evidence>
<dbReference type="Proteomes" id="UP000663891">
    <property type="component" value="Unassembled WGS sequence"/>
</dbReference>
<gene>
    <name evidence="2" type="ORF">JYZ213_LOCUS2474</name>
    <name evidence="5" type="ORF">OKA104_LOCUS39603</name>
    <name evidence="4" type="ORF">OXD698_LOCUS30047</name>
    <name evidence="3" type="ORF">VCS650_LOCUS15824</name>
</gene>